<gene>
    <name evidence="1" type="ORF">J122_1833</name>
</gene>
<dbReference type="AlphaFoldDB" id="A0A137SD04"/>
<proteinExistence type="predicted"/>
<protein>
    <submittedName>
        <fullName evidence="1">Uncharacterized protein</fullName>
    </submittedName>
</protein>
<keyword evidence="2" id="KW-1185">Reference proteome</keyword>
<reference evidence="2" key="1">
    <citation type="submission" date="2015-12" db="EMBL/GenBank/DDBJ databases">
        <authorList>
            <person name="Lima A."/>
            <person name="Farahani Zayas N."/>
            <person name="Castro Da Silva M.A."/>
            <person name="Cabral A."/>
            <person name="Pessatti M.L."/>
        </authorList>
    </citation>
    <scope>NUCLEOTIDE SEQUENCE [LARGE SCALE GENOMIC DNA]</scope>
    <source>
        <strain evidence="2">LAMA 842</strain>
    </source>
</reference>
<dbReference type="EMBL" id="LOCO01000007">
    <property type="protein sequence ID" value="KXO10319.1"/>
    <property type="molecule type" value="Genomic_DNA"/>
</dbReference>
<organism evidence="1 2">
    <name type="scientific">Marinobacter excellens LAMA 842</name>
    <dbReference type="NCBI Taxonomy" id="1306954"/>
    <lineage>
        <taxon>Bacteria</taxon>
        <taxon>Pseudomonadati</taxon>
        <taxon>Pseudomonadota</taxon>
        <taxon>Gammaproteobacteria</taxon>
        <taxon>Pseudomonadales</taxon>
        <taxon>Marinobacteraceae</taxon>
        <taxon>Marinobacter</taxon>
    </lineage>
</organism>
<evidence type="ECO:0000313" key="1">
    <source>
        <dbReference type="EMBL" id="KXO10319.1"/>
    </source>
</evidence>
<evidence type="ECO:0000313" key="2">
    <source>
        <dbReference type="Proteomes" id="UP000070282"/>
    </source>
</evidence>
<dbReference type="Proteomes" id="UP000070282">
    <property type="component" value="Unassembled WGS sequence"/>
</dbReference>
<comment type="caution">
    <text evidence="1">The sequence shown here is derived from an EMBL/GenBank/DDBJ whole genome shotgun (WGS) entry which is preliminary data.</text>
</comment>
<name>A0A137SD04_9GAMM</name>
<sequence>MFTSMSRPSSSLLSANLATLESSTSRAFLIAMSLPQPVTANTWLLRPGGYQPSSCGHCVAR</sequence>
<accession>A0A137SD04</accession>